<dbReference type="HOGENOM" id="CLU_003921_3_1_1"/>
<dbReference type="EMBL" id="KN825585">
    <property type="protein sequence ID" value="KIK83810.1"/>
    <property type="molecule type" value="Genomic_DNA"/>
</dbReference>
<proteinExistence type="predicted"/>
<evidence type="ECO:0000313" key="2">
    <source>
        <dbReference type="Proteomes" id="UP000054538"/>
    </source>
</evidence>
<dbReference type="InParanoid" id="A0A0D0DTK6"/>
<sequence length="226" mass="25925">MPLCRSRDAPKPDVKTLAHLLHFFEDIEILIKAAQISEEAQVKVAIRYADLDKAEVWLTLMATSGGNWDAFMVAIKDLYPRCEGANWHCCDADLQYLIQDYRSKLMHSQDNLGEYYHRWFLKISTPLIANKKLADTERDTFFLDGFPRVVADWACHHLSIIQADLHPNDAYPMEDVMEAAKFLSTGAALHELLARPDDRGHSALPVLHQPLWSMVKQEYTLQMQLT</sequence>
<gene>
    <name evidence="1" type="ORF">PAXRUDRAFT_153018</name>
</gene>
<dbReference type="AlphaFoldDB" id="A0A0D0DTK6"/>
<name>A0A0D0DTK6_9AGAM</name>
<reference evidence="2" key="2">
    <citation type="submission" date="2015-01" db="EMBL/GenBank/DDBJ databases">
        <title>Evolutionary Origins and Diversification of the Mycorrhizal Mutualists.</title>
        <authorList>
            <consortium name="DOE Joint Genome Institute"/>
            <consortium name="Mycorrhizal Genomics Consortium"/>
            <person name="Kohler A."/>
            <person name="Kuo A."/>
            <person name="Nagy L.G."/>
            <person name="Floudas D."/>
            <person name="Copeland A."/>
            <person name="Barry K.W."/>
            <person name="Cichocki N."/>
            <person name="Veneault-Fourrey C."/>
            <person name="LaButti K."/>
            <person name="Lindquist E.A."/>
            <person name="Lipzen A."/>
            <person name="Lundell T."/>
            <person name="Morin E."/>
            <person name="Murat C."/>
            <person name="Riley R."/>
            <person name="Ohm R."/>
            <person name="Sun H."/>
            <person name="Tunlid A."/>
            <person name="Henrissat B."/>
            <person name="Grigoriev I.V."/>
            <person name="Hibbett D.S."/>
            <person name="Martin F."/>
        </authorList>
    </citation>
    <scope>NUCLEOTIDE SEQUENCE [LARGE SCALE GENOMIC DNA]</scope>
    <source>
        <strain evidence="2">Ve08.2h10</strain>
    </source>
</reference>
<dbReference type="Proteomes" id="UP000054538">
    <property type="component" value="Unassembled WGS sequence"/>
</dbReference>
<accession>A0A0D0DTK6</accession>
<dbReference type="OrthoDB" id="3195134at2759"/>
<organism evidence="1 2">
    <name type="scientific">Paxillus rubicundulus Ve08.2h10</name>
    <dbReference type="NCBI Taxonomy" id="930991"/>
    <lineage>
        <taxon>Eukaryota</taxon>
        <taxon>Fungi</taxon>
        <taxon>Dikarya</taxon>
        <taxon>Basidiomycota</taxon>
        <taxon>Agaricomycotina</taxon>
        <taxon>Agaricomycetes</taxon>
        <taxon>Agaricomycetidae</taxon>
        <taxon>Boletales</taxon>
        <taxon>Paxilineae</taxon>
        <taxon>Paxillaceae</taxon>
        <taxon>Paxillus</taxon>
    </lineage>
</organism>
<evidence type="ECO:0000313" key="1">
    <source>
        <dbReference type="EMBL" id="KIK83810.1"/>
    </source>
</evidence>
<protein>
    <submittedName>
        <fullName evidence="1">Unplaced genomic scaffold scaffold_763, whole genome shotgun sequence</fullName>
    </submittedName>
</protein>
<reference evidence="1 2" key="1">
    <citation type="submission" date="2014-04" db="EMBL/GenBank/DDBJ databases">
        <authorList>
            <consortium name="DOE Joint Genome Institute"/>
            <person name="Kuo A."/>
            <person name="Kohler A."/>
            <person name="Jargeat P."/>
            <person name="Nagy L.G."/>
            <person name="Floudas D."/>
            <person name="Copeland A."/>
            <person name="Barry K.W."/>
            <person name="Cichocki N."/>
            <person name="Veneault-Fourrey C."/>
            <person name="LaButti K."/>
            <person name="Lindquist E.A."/>
            <person name="Lipzen A."/>
            <person name="Lundell T."/>
            <person name="Morin E."/>
            <person name="Murat C."/>
            <person name="Sun H."/>
            <person name="Tunlid A."/>
            <person name="Henrissat B."/>
            <person name="Grigoriev I.V."/>
            <person name="Hibbett D.S."/>
            <person name="Martin F."/>
            <person name="Nordberg H.P."/>
            <person name="Cantor M.N."/>
            <person name="Hua S.X."/>
        </authorList>
    </citation>
    <scope>NUCLEOTIDE SEQUENCE [LARGE SCALE GENOMIC DNA]</scope>
    <source>
        <strain evidence="1 2">Ve08.2h10</strain>
    </source>
</reference>
<dbReference type="STRING" id="930991.A0A0D0DTK6"/>
<keyword evidence="2" id="KW-1185">Reference proteome</keyword>